<accession>A0ACD3ALL8</accession>
<dbReference type="EMBL" id="ML208411">
    <property type="protein sequence ID" value="TFK66239.1"/>
    <property type="molecule type" value="Genomic_DNA"/>
</dbReference>
<evidence type="ECO:0000313" key="2">
    <source>
        <dbReference type="Proteomes" id="UP000308600"/>
    </source>
</evidence>
<sequence>MEKPPPTAVAALDDHDESVRIAISALGDMRNATSRSDPRSPPPILASPSPSISSAASPRSPLSPVLRSPTFVGPSSPDSRNSSDNPSAPDFVSRVTHIPLVNSVLHVYEQGKASSRVVKYGAEIMESSVKTISRPVIDRIPAQLDEFACRQLDRGSFGEMWRFMRAIISFCSGRDVEMLESSNFDKYRRPSQVEPASPSSIRMQGSDPPTSESDRGRPKLKTKTLDGSAIEDRDINMVKEEIIASPRMDGERDREVSGWIEANSSFIGPAPPPEDPSSSKSQSEPQNERQVAQRSRWQAMLLEAGGLSAALSDESMRRLRYCLSWLQYATAHIDAQILILRDFTASLQPLSPRSPTASTHSRHSSNGSDQISVAHMRTLTDVRSDIVNTIRQVVDVVSKYAGGALPEPARTRVRGFILKLPQRWANRAGVPSPNATLPGEGGEQKERESVTAAAASGVGVRRQGNRRAAHRERGTGSEGNGNGKSAASSRAPSPSTSPRLLRPASALNLSGAMMEGRNGHVEIAVTATAAAIAAQRILVLATESLDMMRGVTGVVKDSLDRADAWVGRLRTVGIQRGEPEAGANPATDIELAPPGEFDFSSHRRGSLHSLHSLNSQYDEHEMPSPYSGSSTTYSYAGGSVPSTPGGGAYSPVYAGAASPPPGLGLGLSAMSLGSKYSTPRSVIVGLPSEEGDATKERDGDATMTNGYAHGVNGYSHMAHSQERGQDDVVRRKELMLTDDRLASPERMDVDVDDA</sequence>
<name>A0ACD3ALL8_9AGAR</name>
<reference evidence="1 2" key="1">
    <citation type="journal article" date="2019" name="Nat. Ecol. Evol.">
        <title>Megaphylogeny resolves global patterns of mushroom evolution.</title>
        <authorList>
            <person name="Varga T."/>
            <person name="Krizsan K."/>
            <person name="Foldi C."/>
            <person name="Dima B."/>
            <person name="Sanchez-Garcia M."/>
            <person name="Sanchez-Ramirez S."/>
            <person name="Szollosi G.J."/>
            <person name="Szarkandi J.G."/>
            <person name="Papp V."/>
            <person name="Albert L."/>
            <person name="Andreopoulos W."/>
            <person name="Angelini C."/>
            <person name="Antonin V."/>
            <person name="Barry K.W."/>
            <person name="Bougher N.L."/>
            <person name="Buchanan P."/>
            <person name="Buyck B."/>
            <person name="Bense V."/>
            <person name="Catcheside P."/>
            <person name="Chovatia M."/>
            <person name="Cooper J."/>
            <person name="Damon W."/>
            <person name="Desjardin D."/>
            <person name="Finy P."/>
            <person name="Geml J."/>
            <person name="Haridas S."/>
            <person name="Hughes K."/>
            <person name="Justo A."/>
            <person name="Karasinski D."/>
            <person name="Kautmanova I."/>
            <person name="Kiss B."/>
            <person name="Kocsube S."/>
            <person name="Kotiranta H."/>
            <person name="LaButti K.M."/>
            <person name="Lechner B.E."/>
            <person name="Liimatainen K."/>
            <person name="Lipzen A."/>
            <person name="Lukacs Z."/>
            <person name="Mihaltcheva S."/>
            <person name="Morgado L.N."/>
            <person name="Niskanen T."/>
            <person name="Noordeloos M.E."/>
            <person name="Ohm R.A."/>
            <person name="Ortiz-Santana B."/>
            <person name="Ovrebo C."/>
            <person name="Racz N."/>
            <person name="Riley R."/>
            <person name="Savchenko A."/>
            <person name="Shiryaev A."/>
            <person name="Soop K."/>
            <person name="Spirin V."/>
            <person name="Szebenyi C."/>
            <person name="Tomsovsky M."/>
            <person name="Tulloss R.E."/>
            <person name="Uehling J."/>
            <person name="Grigoriev I.V."/>
            <person name="Vagvolgyi C."/>
            <person name="Papp T."/>
            <person name="Martin F.M."/>
            <person name="Miettinen O."/>
            <person name="Hibbett D.S."/>
            <person name="Nagy L.G."/>
        </authorList>
    </citation>
    <scope>NUCLEOTIDE SEQUENCE [LARGE SCALE GENOMIC DNA]</scope>
    <source>
        <strain evidence="1 2">NL-1719</strain>
    </source>
</reference>
<proteinExistence type="predicted"/>
<gene>
    <name evidence="1" type="ORF">BDN72DRAFT_900003</name>
</gene>
<protein>
    <submittedName>
        <fullName evidence="1">Opi1-domain-containing protein</fullName>
    </submittedName>
</protein>
<organism evidence="1 2">
    <name type="scientific">Pluteus cervinus</name>
    <dbReference type="NCBI Taxonomy" id="181527"/>
    <lineage>
        <taxon>Eukaryota</taxon>
        <taxon>Fungi</taxon>
        <taxon>Dikarya</taxon>
        <taxon>Basidiomycota</taxon>
        <taxon>Agaricomycotina</taxon>
        <taxon>Agaricomycetes</taxon>
        <taxon>Agaricomycetidae</taxon>
        <taxon>Agaricales</taxon>
        <taxon>Pluteineae</taxon>
        <taxon>Pluteaceae</taxon>
        <taxon>Pluteus</taxon>
    </lineage>
</organism>
<keyword evidence="2" id="KW-1185">Reference proteome</keyword>
<evidence type="ECO:0000313" key="1">
    <source>
        <dbReference type="EMBL" id="TFK66239.1"/>
    </source>
</evidence>
<dbReference type="Proteomes" id="UP000308600">
    <property type="component" value="Unassembled WGS sequence"/>
</dbReference>